<sequence>MSKGTSSRTGLDNKIINIELRLRLLGDTKLSLMRMSIQVVVQQLAEFDIVLPRTLPQELGTVPREKMQVILRKIYVDIQRFVTTMGFIADSCRAPANLERSEMIDTAIDTIQEYITLLESHKEISRLHVFYVHGVPLGD</sequence>
<gene>
    <name evidence="1" type="ORF">L2E82_29680</name>
</gene>
<comment type="caution">
    <text evidence="1">The sequence shown here is derived from an EMBL/GenBank/DDBJ whole genome shotgun (WGS) entry which is preliminary data.</text>
</comment>
<protein>
    <submittedName>
        <fullName evidence="1">Uncharacterized protein</fullName>
    </submittedName>
</protein>
<proteinExistence type="predicted"/>
<reference evidence="2" key="1">
    <citation type="journal article" date="2022" name="Mol. Ecol. Resour.">
        <title>The genomes of chicory, endive, great burdock and yacon provide insights into Asteraceae palaeo-polyploidization history and plant inulin production.</title>
        <authorList>
            <person name="Fan W."/>
            <person name="Wang S."/>
            <person name="Wang H."/>
            <person name="Wang A."/>
            <person name="Jiang F."/>
            <person name="Liu H."/>
            <person name="Zhao H."/>
            <person name="Xu D."/>
            <person name="Zhang Y."/>
        </authorList>
    </citation>
    <scope>NUCLEOTIDE SEQUENCE [LARGE SCALE GENOMIC DNA]</scope>
    <source>
        <strain evidence="2">cv. Punajuju</strain>
    </source>
</reference>
<name>A0ACB9CYA7_CICIN</name>
<reference evidence="1 2" key="2">
    <citation type="journal article" date="2022" name="Mol. Ecol. Resour.">
        <title>The genomes of chicory, endive, great burdock and yacon provide insights into Asteraceae paleo-polyploidization history and plant inulin production.</title>
        <authorList>
            <person name="Fan W."/>
            <person name="Wang S."/>
            <person name="Wang H."/>
            <person name="Wang A."/>
            <person name="Jiang F."/>
            <person name="Liu H."/>
            <person name="Zhao H."/>
            <person name="Xu D."/>
            <person name="Zhang Y."/>
        </authorList>
    </citation>
    <scope>NUCLEOTIDE SEQUENCE [LARGE SCALE GENOMIC DNA]</scope>
    <source>
        <strain evidence="2">cv. Punajuju</strain>
        <tissue evidence="1">Leaves</tissue>
    </source>
</reference>
<evidence type="ECO:0000313" key="1">
    <source>
        <dbReference type="EMBL" id="KAI3739279.1"/>
    </source>
</evidence>
<dbReference type="EMBL" id="CM042013">
    <property type="protein sequence ID" value="KAI3739279.1"/>
    <property type="molecule type" value="Genomic_DNA"/>
</dbReference>
<dbReference type="Proteomes" id="UP001055811">
    <property type="component" value="Linkage Group LG05"/>
</dbReference>
<evidence type="ECO:0000313" key="2">
    <source>
        <dbReference type="Proteomes" id="UP001055811"/>
    </source>
</evidence>
<organism evidence="1 2">
    <name type="scientific">Cichorium intybus</name>
    <name type="common">Chicory</name>
    <dbReference type="NCBI Taxonomy" id="13427"/>
    <lineage>
        <taxon>Eukaryota</taxon>
        <taxon>Viridiplantae</taxon>
        <taxon>Streptophyta</taxon>
        <taxon>Embryophyta</taxon>
        <taxon>Tracheophyta</taxon>
        <taxon>Spermatophyta</taxon>
        <taxon>Magnoliopsida</taxon>
        <taxon>eudicotyledons</taxon>
        <taxon>Gunneridae</taxon>
        <taxon>Pentapetalae</taxon>
        <taxon>asterids</taxon>
        <taxon>campanulids</taxon>
        <taxon>Asterales</taxon>
        <taxon>Asteraceae</taxon>
        <taxon>Cichorioideae</taxon>
        <taxon>Cichorieae</taxon>
        <taxon>Cichoriinae</taxon>
        <taxon>Cichorium</taxon>
    </lineage>
</organism>
<keyword evidence="2" id="KW-1185">Reference proteome</keyword>
<accession>A0ACB9CYA7</accession>